<comment type="caution">
    <text evidence="1">The sequence shown here is derived from an EMBL/GenBank/DDBJ whole genome shotgun (WGS) entry which is preliminary data.</text>
</comment>
<dbReference type="AlphaFoldDB" id="A0A8S1QK89"/>
<dbReference type="Proteomes" id="UP000688137">
    <property type="component" value="Unassembled WGS sequence"/>
</dbReference>
<gene>
    <name evidence="1" type="ORF">PPRIM_AZ9-3.1.T1660075</name>
</gene>
<sequence>MKSEIWKTTCHMQPSKVKQNTFGKLFIFIRQIII</sequence>
<protein>
    <submittedName>
        <fullName evidence="1">Uncharacterized protein</fullName>
    </submittedName>
</protein>
<name>A0A8S1QK89_PARPR</name>
<organism evidence="1 2">
    <name type="scientific">Paramecium primaurelia</name>
    <dbReference type="NCBI Taxonomy" id="5886"/>
    <lineage>
        <taxon>Eukaryota</taxon>
        <taxon>Sar</taxon>
        <taxon>Alveolata</taxon>
        <taxon>Ciliophora</taxon>
        <taxon>Intramacronucleata</taxon>
        <taxon>Oligohymenophorea</taxon>
        <taxon>Peniculida</taxon>
        <taxon>Parameciidae</taxon>
        <taxon>Paramecium</taxon>
    </lineage>
</organism>
<evidence type="ECO:0000313" key="2">
    <source>
        <dbReference type="Proteomes" id="UP000688137"/>
    </source>
</evidence>
<evidence type="ECO:0000313" key="1">
    <source>
        <dbReference type="EMBL" id="CAD8115856.1"/>
    </source>
</evidence>
<dbReference type="EMBL" id="CAJJDM010000175">
    <property type="protein sequence ID" value="CAD8115856.1"/>
    <property type="molecule type" value="Genomic_DNA"/>
</dbReference>
<accession>A0A8S1QK89</accession>
<reference evidence="1" key="1">
    <citation type="submission" date="2021-01" db="EMBL/GenBank/DDBJ databases">
        <authorList>
            <consortium name="Genoscope - CEA"/>
            <person name="William W."/>
        </authorList>
    </citation>
    <scope>NUCLEOTIDE SEQUENCE</scope>
</reference>
<keyword evidence="2" id="KW-1185">Reference proteome</keyword>
<proteinExistence type="predicted"/>